<proteinExistence type="predicted"/>
<dbReference type="AlphaFoldDB" id="A0AAV7HUX4"/>
<dbReference type="Proteomes" id="UP000826195">
    <property type="component" value="Unassembled WGS sequence"/>
</dbReference>
<sequence>MLHHESTENSGCSLVYCENNKTTTITFEGRVEARWAGWKRPEGAIEGIVLPVRGGVREAFTGMNAPSGAIRHSLRCKTQEVYGGPADNGDRGSLPPFCSGFHPLLGTPSEAAVMSGVVFECTAAVHPNCF</sequence>
<dbReference type="EMBL" id="JAHXZJ010001864">
    <property type="protein sequence ID" value="KAH0549004.1"/>
    <property type="molecule type" value="Genomic_DNA"/>
</dbReference>
<keyword evidence="2" id="KW-1185">Reference proteome</keyword>
<reference evidence="1 2" key="1">
    <citation type="journal article" date="2021" name="J. Hered.">
        <title>A chromosome-level genome assembly of the parasitoid wasp, Cotesia glomerata (Hymenoptera: Braconidae).</title>
        <authorList>
            <person name="Pinto B.J."/>
            <person name="Weis J.J."/>
            <person name="Gamble T."/>
            <person name="Ode P.J."/>
            <person name="Paul R."/>
            <person name="Zaspel J.M."/>
        </authorList>
    </citation>
    <scope>NUCLEOTIDE SEQUENCE [LARGE SCALE GENOMIC DNA]</scope>
    <source>
        <strain evidence="1">CgM1</strain>
    </source>
</reference>
<name>A0AAV7HUX4_COTGL</name>
<comment type="caution">
    <text evidence="1">The sequence shown here is derived from an EMBL/GenBank/DDBJ whole genome shotgun (WGS) entry which is preliminary data.</text>
</comment>
<organism evidence="1 2">
    <name type="scientific">Cotesia glomerata</name>
    <name type="common">Lepidopteran parasitic wasp</name>
    <name type="synonym">Apanteles glomeratus</name>
    <dbReference type="NCBI Taxonomy" id="32391"/>
    <lineage>
        <taxon>Eukaryota</taxon>
        <taxon>Metazoa</taxon>
        <taxon>Ecdysozoa</taxon>
        <taxon>Arthropoda</taxon>
        <taxon>Hexapoda</taxon>
        <taxon>Insecta</taxon>
        <taxon>Pterygota</taxon>
        <taxon>Neoptera</taxon>
        <taxon>Endopterygota</taxon>
        <taxon>Hymenoptera</taxon>
        <taxon>Apocrita</taxon>
        <taxon>Ichneumonoidea</taxon>
        <taxon>Braconidae</taxon>
        <taxon>Microgastrinae</taxon>
        <taxon>Cotesia</taxon>
    </lineage>
</organism>
<accession>A0AAV7HUX4</accession>
<evidence type="ECO:0000313" key="1">
    <source>
        <dbReference type="EMBL" id="KAH0549004.1"/>
    </source>
</evidence>
<protein>
    <submittedName>
        <fullName evidence="1">Uncharacterized protein</fullName>
    </submittedName>
</protein>
<gene>
    <name evidence="1" type="ORF">KQX54_005069</name>
</gene>
<evidence type="ECO:0000313" key="2">
    <source>
        <dbReference type="Proteomes" id="UP000826195"/>
    </source>
</evidence>